<evidence type="ECO:0000313" key="3">
    <source>
        <dbReference type="Proteomes" id="UP001322277"/>
    </source>
</evidence>
<dbReference type="PANTHER" id="PTHR42791">
    <property type="entry name" value="GNAT FAMILY ACETYLTRANSFERASE"/>
    <property type="match status" value="1"/>
</dbReference>
<proteinExistence type="predicted"/>
<accession>A0AAX4IFF3</accession>
<dbReference type="RefSeq" id="XP_062779243.1">
    <property type="nucleotide sequence ID" value="XM_062923192.1"/>
</dbReference>
<reference evidence="3" key="1">
    <citation type="journal article" date="2023" name="bioRxiv">
        <title>Complete genome of the Medicago anthracnose fungus, Colletotrichum destructivum, reveals a mini-chromosome-like region within a core chromosome.</title>
        <authorList>
            <person name="Lapalu N."/>
            <person name="Simon A."/>
            <person name="Lu A."/>
            <person name="Plaumann P.-L."/>
            <person name="Amselem J."/>
            <person name="Pigne S."/>
            <person name="Auger A."/>
            <person name="Koch C."/>
            <person name="Dallery J.-F."/>
            <person name="O'Connell R.J."/>
        </authorList>
    </citation>
    <scope>NUCLEOTIDE SEQUENCE [LARGE SCALE GENOMIC DNA]</scope>
    <source>
        <strain evidence="3">CBS 520.97</strain>
    </source>
</reference>
<protein>
    <submittedName>
        <fullName evidence="2">GNAT domain, acyl-CoA N-acyltransferase</fullName>
    </submittedName>
</protein>
<gene>
    <name evidence="2" type="ORF">CDEST_07033</name>
</gene>
<evidence type="ECO:0000259" key="1">
    <source>
        <dbReference type="PROSITE" id="PS51186"/>
    </source>
</evidence>
<dbReference type="Proteomes" id="UP001322277">
    <property type="component" value="Chromosome 4"/>
</dbReference>
<dbReference type="EMBL" id="CP137308">
    <property type="protein sequence ID" value="WQF82019.1"/>
    <property type="molecule type" value="Genomic_DNA"/>
</dbReference>
<dbReference type="GeneID" id="87943536"/>
<dbReference type="InterPro" id="IPR000182">
    <property type="entry name" value="GNAT_dom"/>
</dbReference>
<dbReference type="AlphaFoldDB" id="A0AAX4IFF3"/>
<name>A0AAX4IFF3_9PEZI</name>
<dbReference type="KEGG" id="cdet:87943536"/>
<keyword evidence="3" id="KW-1185">Reference proteome</keyword>
<dbReference type="PROSITE" id="PS51186">
    <property type="entry name" value="GNAT"/>
    <property type="match status" value="1"/>
</dbReference>
<dbReference type="InterPro" id="IPR052523">
    <property type="entry name" value="Trichothecene_AcTrans"/>
</dbReference>
<dbReference type="GO" id="GO:0016747">
    <property type="term" value="F:acyltransferase activity, transferring groups other than amino-acyl groups"/>
    <property type="evidence" value="ECO:0007669"/>
    <property type="project" value="InterPro"/>
</dbReference>
<feature type="domain" description="N-acetyltransferase" evidence="1">
    <location>
        <begin position="97"/>
        <end position="259"/>
    </location>
</feature>
<dbReference type="SUPFAM" id="SSF55729">
    <property type="entry name" value="Acyl-CoA N-acyltransferases (Nat)"/>
    <property type="match status" value="1"/>
</dbReference>
<dbReference type="Pfam" id="PF13508">
    <property type="entry name" value="Acetyltransf_7"/>
    <property type="match status" value="1"/>
</dbReference>
<dbReference type="Gene3D" id="3.40.630.30">
    <property type="match status" value="1"/>
</dbReference>
<sequence length="266" mass="29589">MAPWRIEPCTLADVPALARNNMSAFWTDPNWILLWPKDIKLDFLIEQVTERMPNSLLGNRATLRHQKAVDPETGAVVGYARWELPAGYEGAAAWADSQIADVSEEQRKAFKERSDAAWWKPRLMDGIDDCVPEKDRVLAEKPYISEWPSSVGETGPGTYLIAFHGPGPPFGDHKGRRLTPGTGLDYLAVHPENKGKGIATALVENGVRLAEETGVDVFILAFPAGLNVYKRLGFKEIHRGYQDDTKYGGQGYWVTLLTYEVSKTSS</sequence>
<dbReference type="PANTHER" id="PTHR42791:SF2">
    <property type="entry name" value="N-ACETYLTRANSFERASE DOMAIN-CONTAINING PROTEIN"/>
    <property type="match status" value="1"/>
</dbReference>
<dbReference type="CDD" id="cd04301">
    <property type="entry name" value="NAT_SF"/>
    <property type="match status" value="1"/>
</dbReference>
<evidence type="ECO:0000313" key="2">
    <source>
        <dbReference type="EMBL" id="WQF82019.1"/>
    </source>
</evidence>
<dbReference type="InterPro" id="IPR016181">
    <property type="entry name" value="Acyl_CoA_acyltransferase"/>
</dbReference>
<organism evidence="2 3">
    <name type="scientific">Colletotrichum destructivum</name>
    <dbReference type="NCBI Taxonomy" id="34406"/>
    <lineage>
        <taxon>Eukaryota</taxon>
        <taxon>Fungi</taxon>
        <taxon>Dikarya</taxon>
        <taxon>Ascomycota</taxon>
        <taxon>Pezizomycotina</taxon>
        <taxon>Sordariomycetes</taxon>
        <taxon>Hypocreomycetidae</taxon>
        <taxon>Glomerellales</taxon>
        <taxon>Glomerellaceae</taxon>
        <taxon>Colletotrichum</taxon>
        <taxon>Colletotrichum destructivum species complex</taxon>
    </lineage>
</organism>